<dbReference type="EMBL" id="FRBL01000009">
    <property type="protein sequence ID" value="SHM62232.1"/>
    <property type="molecule type" value="Genomic_DNA"/>
</dbReference>
<organism evidence="2 3">
    <name type="scientific">Chitinophaga jiangningensis</name>
    <dbReference type="NCBI Taxonomy" id="1419482"/>
    <lineage>
        <taxon>Bacteria</taxon>
        <taxon>Pseudomonadati</taxon>
        <taxon>Bacteroidota</taxon>
        <taxon>Chitinophagia</taxon>
        <taxon>Chitinophagales</taxon>
        <taxon>Chitinophagaceae</taxon>
        <taxon>Chitinophaga</taxon>
    </lineage>
</organism>
<dbReference type="Proteomes" id="UP000184420">
    <property type="component" value="Unassembled WGS sequence"/>
</dbReference>
<dbReference type="Pfam" id="PF17251">
    <property type="entry name" value="Pom"/>
    <property type="match status" value="1"/>
</dbReference>
<dbReference type="RefSeq" id="WP_143160072.1">
    <property type="nucleotide sequence ID" value="NZ_FRBL01000009.1"/>
</dbReference>
<dbReference type="InterPro" id="IPR035163">
    <property type="entry name" value="Pom"/>
</dbReference>
<proteinExistence type="predicted"/>
<reference evidence="2 3" key="1">
    <citation type="submission" date="2016-11" db="EMBL/GenBank/DDBJ databases">
        <authorList>
            <person name="Jaros S."/>
            <person name="Januszkiewicz K."/>
            <person name="Wedrychowicz H."/>
        </authorList>
    </citation>
    <scope>NUCLEOTIDE SEQUENCE [LARGE SCALE GENOMIC DNA]</scope>
    <source>
        <strain evidence="2 3">DSM 27406</strain>
    </source>
</reference>
<dbReference type="AlphaFoldDB" id="A0A1M7KAB1"/>
<accession>A0A1M7KAB1</accession>
<dbReference type="InterPro" id="IPR020080">
    <property type="entry name" value="OM_adhesin/peptidase_omptin"/>
</dbReference>
<dbReference type="InterPro" id="IPR053724">
    <property type="entry name" value="OMP_A26_sf"/>
</dbReference>
<keyword evidence="3" id="KW-1185">Reference proteome</keyword>
<dbReference type="GO" id="GO:0004190">
    <property type="term" value="F:aspartic-type endopeptidase activity"/>
    <property type="evidence" value="ECO:0007669"/>
    <property type="project" value="InterPro"/>
</dbReference>
<evidence type="ECO:0000259" key="1">
    <source>
        <dbReference type="Pfam" id="PF17251"/>
    </source>
</evidence>
<evidence type="ECO:0000313" key="3">
    <source>
        <dbReference type="Proteomes" id="UP000184420"/>
    </source>
</evidence>
<protein>
    <recommendedName>
        <fullName evidence="1">Protochlamydia outer membrane protein domain-containing protein</fullName>
    </recommendedName>
</protein>
<name>A0A1M7KAB1_9BACT</name>
<sequence length="288" mass="31961">MKLFFLTAILLVSCMAVRSQEVELSGGYQVTNLRWSIAGNNRNVLSEVKWRALSGPLLQGRLKFSPVRRVFAGAEVSKCFITSGSATDTDYGDNNRSLPTYQAELRSDEGSIWTCRIFGGFNFLLRKRLQLSAIAGYTANREALLLLNYTAPVPGQKHLRCTYQTSWKGLSGGVNGCYQVTSWMDVQAELQYSQMHYAAEADWNLIDAFQHPVSFKQRAKGFELRLNAATVFKLNQYLSLYIAGAYNHAATGTGTDELYLASGAVQTTRFNGAFANARKVLVGTRIAF</sequence>
<dbReference type="OrthoDB" id="5566985at2"/>
<feature type="domain" description="Protochlamydia outer membrane protein" evidence="1">
    <location>
        <begin position="24"/>
        <end position="272"/>
    </location>
</feature>
<gene>
    <name evidence="2" type="ORF">SAMN05444266_109225</name>
</gene>
<dbReference type="Gene3D" id="2.40.128.90">
    <property type="entry name" value="OMPT-like"/>
    <property type="match status" value="1"/>
</dbReference>
<dbReference type="SUPFAM" id="SSF69917">
    <property type="entry name" value="OMPT-like"/>
    <property type="match status" value="1"/>
</dbReference>
<evidence type="ECO:0000313" key="2">
    <source>
        <dbReference type="EMBL" id="SHM62232.1"/>
    </source>
</evidence>